<dbReference type="EMBL" id="BSYO01000036">
    <property type="protein sequence ID" value="GMH29519.1"/>
    <property type="molecule type" value="Genomic_DNA"/>
</dbReference>
<sequence>MQSAAHPAPGVIGEERRPTEVASKHLIAQVQKHHSSSISGRGLQNTQKRHRHLPHERQPNCGLTQPSISPRQATSAGINKGAEPSTFSAGHTAI</sequence>
<comment type="caution">
    <text evidence="2">The sequence shown here is derived from an EMBL/GenBank/DDBJ whole genome shotgun (WGS) entry which is preliminary data.</text>
</comment>
<evidence type="ECO:0000256" key="1">
    <source>
        <dbReference type="SAM" id="MobiDB-lite"/>
    </source>
</evidence>
<gene>
    <name evidence="2" type="ORF">Nepgr_031362</name>
</gene>
<feature type="region of interest" description="Disordered" evidence="1">
    <location>
        <begin position="1"/>
        <end position="94"/>
    </location>
</feature>
<dbReference type="Proteomes" id="UP001279734">
    <property type="component" value="Unassembled WGS sequence"/>
</dbReference>
<feature type="compositionally biased region" description="Basic and acidic residues" evidence="1">
    <location>
        <begin position="13"/>
        <end position="23"/>
    </location>
</feature>
<evidence type="ECO:0000313" key="3">
    <source>
        <dbReference type="Proteomes" id="UP001279734"/>
    </source>
</evidence>
<organism evidence="2 3">
    <name type="scientific">Nepenthes gracilis</name>
    <name type="common">Slender pitcher plant</name>
    <dbReference type="NCBI Taxonomy" id="150966"/>
    <lineage>
        <taxon>Eukaryota</taxon>
        <taxon>Viridiplantae</taxon>
        <taxon>Streptophyta</taxon>
        <taxon>Embryophyta</taxon>
        <taxon>Tracheophyta</taxon>
        <taxon>Spermatophyta</taxon>
        <taxon>Magnoliopsida</taxon>
        <taxon>eudicotyledons</taxon>
        <taxon>Gunneridae</taxon>
        <taxon>Pentapetalae</taxon>
        <taxon>Caryophyllales</taxon>
        <taxon>Nepenthaceae</taxon>
        <taxon>Nepenthes</taxon>
    </lineage>
</organism>
<feature type="compositionally biased region" description="Polar residues" evidence="1">
    <location>
        <begin position="61"/>
        <end position="77"/>
    </location>
</feature>
<feature type="compositionally biased region" description="Polar residues" evidence="1">
    <location>
        <begin position="36"/>
        <end position="46"/>
    </location>
</feature>
<reference evidence="2" key="1">
    <citation type="submission" date="2023-05" db="EMBL/GenBank/DDBJ databases">
        <title>Nepenthes gracilis genome sequencing.</title>
        <authorList>
            <person name="Fukushima K."/>
        </authorList>
    </citation>
    <scope>NUCLEOTIDE SEQUENCE</scope>
    <source>
        <strain evidence="2">SING2019-196</strain>
    </source>
</reference>
<feature type="compositionally biased region" description="Polar residues" evidence="1">
    <location>
        <begin position="85"/>
        <end position="94"/>
    </location>
</feature>
<dbReference type="AlphaFoldDB" id="A0AAD3Y702"/>
<protein>
    <submittedName>
        <fullName evidence="2">Uncharacterized protein</fullName>
    </submittedName>
</protein>
<accession>A0AAD3Y702</accession>
<proteinExistence type="predicted"/>
<name>A0AAD3Y702_NEPGR</name>
<keyword evidence="3" id="KW-1185">Reference proteome</keyword>
<evidence type="ECO:0000313" key="2">
    <source>
        <dbReference type="EMBL" id="GMH29519.1"/>
    </source>
</evidence>